<evidence type="ECO:0000313" key="1">
    <source>
        <dbReference type="EMBL" id="MED6178733.1"/>
    </source>
</evidence>
<accession>A0ABU6W3V2</accession>
<dbReference type="Proteomes" id="UP001341840">
    <property type="component" value="Unassembled WGS sequence"/>
</dbReference>
<keyword evidence="2" id="KW-1185">Reference proteome</keyword>
<feature type="non-terminal residue" evidence="1">
    <location>
        <position position="162"/>
    </location>
</feature>
<evidence type="ECO:0000313" key="2">
    <source>
        <dbReference type="Proteomes" id="UP001341840"/>
    </source>
</evidence>
<proteinExistence type="predicted"/>
<comment type="caution">
    <text evidence="1">The sequence shown here is derived from an EMBL/GenBank/DDBJ whole genome shotgun (WGS) entry which is preliminary data.</text>
</comment>
<name>A0ABU6W3V2_9FABA</name>
<reference evidence="1 2" key="1">
    <citation type="journal article" date="2023" name="Plants (Basel)">
        <title>Bridging the Gap: Combining Genomics and Transcriptomics Approaches to Understand Stylosanthes scabra, an Orphan Legume from the Brazilian Caatinga.</title>
        <authorList>
            <person name="Ferreira-Neto J.R.C."/>
            <person name="da Silva M.D."/>
            <person name="Binneck E."/>
            <person name="de Melo N.F."/>
            <person name="da Silva R.H."/>
            <person name="de Melo A.L.T.M."/>
            <person name="Pandolfi V."/>
            <person name="Bustamante F.O."/>
            <person name="Brasileiro-Vidal A.C."/>
            <person name="Benko-Iseppon A.M."/>
        </authorList>
    </citation>
    <scope>NUCLEOTIDE SEQUENCE [LARGE SCALE GENOMIC DNA]</scope>
    <source>
        <tissue evidence="1">Leaves</tissue>
    </source>
</reference>
<protein>
    <submittedName>
        <fullName evidence="1">Uncharacterized protein</fullName>
    </submittedName>
</protein>
<gene>
    <name evidence="1" type="ORF">PIB30_110418</name>
</gene>
<sequence length="162" mass="18538">MASWFNNSHALNNYIQKWEKRAFIAPRYINYEFLRARQFNRLIDILENQKLGGLVMLENDCYPDLVCASLSRLKFIGTIEGGYVETYMGGRIRAIPLSVIATVCNMSMEGVPFKGGLIAHDTWDKFELRDALNFIGYRGDIVGKLAVNNVPTEIRILHYLLT</sequence>
<dbReference type="EMBL" id="JASCZI010157273">
    <property type="protein sequence ID" value="MED6178733.1"/>
    <property type="molecule type" value="Genomic_DNA"/>
</dbReference>
<organism evidence="1 2">
    <name type="scientific">Stylosanthes scabra</name>
    <dbReference type="NCBI Taxonomy" id="79078"/>
    <lineage>
        <taxon>Eukaryota</taxon>
        <taxon>Viridiplantae</taxon>
        <taxon>Streptophyta</taxon>
        <taxon>Embryophyta</taxon>
        <taxon>Tracheophyta</taxon>
        <taxon>Spermatophyta</taxon>
        <taxon>Magnoliopsida</taxon>
        <taxon>eudicotyledons</taxon>
        <taxon>Gunneridae</taxon>
        <taxon>Pentapetalae</taxon>
        <taxon>rosids</taxon>
        <taxon>fabids</taxon>
        <taxon>Fabales</taxon>
        <taxon>Fabaceae</taxon>
        <taxon>Papilionoideae</taxon>
        <taxon>50 kb inversion clade</taxon>
        <taxon>dalbergioids sensu lato</taxon>
        <taxon>Dalbergieae</taxon>
        <taxon>Pterocarpus clade</taxon>
        <taxon>Stylosanthes</taxon>
    </lineage>
</organism>